<sequence length="287" mass="32611">MNSRKIRSRALLPAKLLYANIASRKACRPAKDRRDQHGDRKNEHDIVLVNPFINAYVVATNKAVGVSTRMKGLVDDAYGRLKKEIMTSGIPAGLQATEQEFADRFGVSRTPMREALLRLSAEGLVELIPRRGARILSLSVEDMREVYDILIALEPEAAARVAASTVSEEALSGLEDATKRMEEALEKDDLDAWASADTDFHEQLLRLCGNARMQRIIRTLLDQSHRARSITLRLRSKPHQSTQEHREIIECIRRGDLETTRRTFREHRVRAADELMAILENMKHLRL</sequence>
<dbReference type="InterPro" id="IPR036388">
    <property type="entry name" value="WH-like_DNA-bd_sf"/>
</dbReference>
<name>A0A9X1P425_9HYPH</name>
<reference evidence="5" key="1">
    <citation type="submission" date="2022-01" db="EMBL/GenBank/DDBJ databases">
        <title>Jiella avicenniae sp. nov., a novel endophytic bacterium isolated from bark of Avicennia marina.</title>
        <authorList>
            <person name="Tuo L."/>
        </authorList>
    </citation>
    <scope>NUCLEOTIDE SEQUENCE</scope>
    <source>
        <strain evidence="5">CBK1P-4</strain>
    </source>
</reference>
<evidence type="ECO:0000313" key="6">
    <source>
        <dbReference type="Proteomes" id="UP001139035"/>
    </source>
</evidence>
<dbReference type="Pfam" id="PF07729">
    <property type="entry name" value="FCD"/>
    <property type="match status" value="1"/>
</dbReference>
<dbReference type="SUPFAM" id="SSF46785">
    <property type="entry name" value="Winged helix' DNA-binding domain"/>
    <property type="match status" value="1"/>
</dbReference>
<dbReference type="AlphaFoldDB" id="A0A9X1P425"/>
<evidence type="ECO:0000313" key="5">
    <source>
        <dbReference type="EMBL" id="MCE7029459.1"/>
    </source>
</evidence>
<organism evidence="5 6">
    <name type="scientific">Jiella avicenniae</name>
    <dbReference type="NCBI Taxonomy" id="2907202"/>
    <lineage>
        <taxon>Bacteria</taxon>
        <taxon>Pseudomonadati</taxon>
        <taxon>Pseudomonadota</taxon>
        <taxon>Alphaproteobacteria</taxon>
        <taxon>Hyphomicrobiales</taxon>
        <taxon>Aurantimonadaceae</taxon>
        <taxon>Jiella</taxon>
    </lineage>
</organism>
<dbReference type="SMART" id="SM00895">
    <property type="entry name" value="FCD"/>
    <property type="match status" value="1"/>
</dbReference>
<dbReference type="Proteomes" id="UP001139035">
    <property type="component" value="Unassembled WGS sequence"/>
</dbReference>
<evidence type="ECO:0000256" key="3">
    <source>
        <dbReference type="ARBA" id="ARBA00023163"/>
    </source>
</evidence>
<comment type="caution">
    <text evidence="5">The sequence shown here is derived from an EMBL/GenBank/DDBJ whole genome shotgun (WGS) entry which is preliminary data.</text>
</comment>
<dbReference type="SUPFAM" id="SSF48008">
    <property type="entry name" value="GntR ligand-binding domain-like"/>
    <property type="match status" value="1"/>
</dbReference>
<accession>A0A9X1P425</accession>
<dbReference type="GO" id="GO:0003677">
    <property type="term" value="F:DNA binding"/>
    <property type="evidence" value="ECO:0007669"/>
    <property type="project" value="UniProtKB-KW"/>
</dbReference>
<keyword evidence="6" id="KW-1185">Reference proteome</keyword>
<dbReference type="EMBL" id="JAJUWU010000016">
    <property type="protein sequence ID" value="MCE7029459.1"/>
    <property type="molecule type" value="Genomic_DNA"/>
</dbReference>
<keyword evidence="2" id="KW-0238">DNA-binding</keyword>
<dbReference type="InterPro" id="IPR000524">
    <property type="entry name" value="Tscrpt_reg_HTH_GntR"/>
</dbReference>
<feature type="domain" description="HTH gntR-type" evidence="4">
    <location>
        <begin position="71"/>
        <end position="138"/>
    </location>
</feature>
<dbReference type="PANTHER" id="PTHR43537">
    <property type="entry name" value="TRANSCRIPTIONAL REGULATOR, GNTR FAMILY"/>
    <property type="match status" value="1"/>
</dbReference>
<dbReference type="PROSITE" id="PS50949">
    <property type="entry name" value="HTH_GNTR"/>
    <property type="match status" value="1"/>
</dbReference>
<dbReference type="InterPro" id="IPR036390">
    <property type="entry name" value="WH_DNA-bd_sf"/>
</dbReference>
<dbReference type="PANTHER" id="PTHR43537:SF5">
    <property type="entry name" value="UXU OPERON TRANSCRIPTIONAL REGULATOR"/>
    <property type="match status" value="1"/>
</dbReference>
<dbReference type="Pfam" id="PF00392">
    <property type="entry name" value="GntR"/>
    <property type="match status" value="1"/>
</dbReference>
<dbReference type="PRINTS" id="PR00035">
    <property type="entry name" value="HTHGNTR"/>
</dbReference>
<dbReference type="SMART" id="SM00345">
    <property type="entry name" value="HTH_GNTR"/>
    <property type="match status" value="1"/>
</dbReference>
<dbReference type="CDD" id="cd07377">
    <property type="entry name" value="WHTH_GntR"/>
    <property type="match status" value="1"/>
</dbReference>
<gene>
    <name evidence="5" type="ORF">LZD57_15820</name>
</gene>
<protein>
    <submittedName>
        <fullName evidence="5">GntR family transcriptional regulator</fullName>
    </submittedName>
</protein>
<evidence type="ECO:0000259" key="4">
    <source>
        <dbReference type="PROSITE" id="PS50949"/>
    </source>
</evidence>
<dbReference type="Gene3D" id="1.20.120.530">
    <property type="entry name" value="GntR ligand-binding domain-like"/>
    <property type="match status" value="1"/>
</dbReference>
<keyword evidence="1" id="KW-0805">Transcription regulation</keyword>
<proteinExistence type="predicted"/>
<evidence type="ECO:0000256" key="2">
    <source>
        <dbReference type="ARBA" id="ARBA00023125"/>
    </source>
</evidence>
<keyword evidence="3" id="KW-0804">Transcription</keyword>
<evidence type="ECO:0000256" key="1">
    <source>
        <dbReference type="ARBA" id="ARBA00023015"/>
    </source>
</evidence>
<dbReference type="InterPro" id="IPR008920">
    <property type="entry name" value="TF_FadR/GntR_C"/>
</dbReference>
<dbReference type="RefSeq" id="WP_233720452.1">
    <property type="nucleotide sequence ID" value="NZ_JAJUWU010000016.1"/>
</dbReference>
<dbReference type="Gene3D" id="1.10.10.10">
    <property type="entry name" value="Winged helix-like DNA-binding domain superfamily/Winged helix DNA-binding domain"/>
    <property type="match status" value="1"/>
</dbReference>
<dbReference type="InterPro" id="IPR011711">
    <property type="entry name" value="GntR_C"/>
</dbReference>
<dbReference type="GO" id="GO:0003700">
    <property type="term" value="F:DNA-binding transcription factor activity"/>
    <property type="evidence" value="ECO:0007669"/>
    <property type="project" value="InterPro"/>
</dbReference>